<dbReference type="EMBL" id="MJEH01000013">
    <property type="protein sequence ID" value="OEH93341.1"/>
    <property type="molecule type" value="Genomic_DNA"/>
</dbReference>
<evidence type="ECO:0000256" key="2">
    <source>
        <dbReference type="RuleBase" id="RU362116"/>
    </source>
</evidence>
<dbReference type="AlphaFoldDB" id="A0A1E5LGX8"/>
<feature type="domain" description="Flagellar basal-body/hook protein C-terminal" evidence="4">
    <location>
        <begin position="232"/>
        <end position="275"/>
    </location>
</feature>
<comment type="subcellular location">
    <subcellularLocation>
        <location evidence="2">Bacterial flagellum basal body</location>
    </subcellularLocation>
</comment>
<keyword evidence="7" id="KW-1185">Reference proteome</keyword>
<protein>
    <submittedName>
        <fullName evidence="6">Flagellar biosynthesis protein FlgG</fullName>
    </submittedName>
</protein>
<dbReference type="PANTHER" id="PTHR30435">
    <property type="entry name" value="FLAGELLAR PROTEIN"/>
    <property type="match status" value="1"/>
</dbReference>
<keyword evidence="6" id="KW-0282">Flagellum</keyword>
<dbReference type="Pfam" id="PF00460">
    <property type="entry name" value="Flg_bb_rod"/>
    <property type="match status" value="1"/>
</dbReference>
<proteinExistence type="inferred from homology"/>
<dbReference type="PANTHER" id="PTHR30435:SF19">
    <property type="entry name" value="FLAGELLAR BASAL-BODY ROD PROTEIN FLGG"/>
    <property type="match status" value="1"/>
</dbReference>
<comment type="caution">
    <text evidence="6">The sequence shown here is derived from an EMBL/GenBank/DDBJ whole genome shotgun (WGS) entry which is preliminary data.</text>
</comment>
<name>A0A1E5LGX8_9BACI</name>
<dbReference type="SUPFAM" id="SSF117143">
    <property type="entry name" value="Flagellar hook protein flgE"/>
    <property type="match status" value="1"/>
</dbReference>
<evidence type="ECO:0000259" key="3">
    <source>
        <dbReference type="Pfam" id="PF00460"/>
    </source>
</evidence>
<organism evidence="6 7">
    <name type="scientific">Bacillus solimangrovi</name>
    <dbReference type="NCBI Taxonomy" id="1305675"/>
    <lineage>
        <taxon>Bacteria</taxon>
        <taxon>Bacillati</taxon>
        <taxon>Bacillota</taxon>
        <taxon>Bacilli</taxon>
        <taxon>Bacillales</taxon>
        <taxon>Bacillaceae</taxon>
        <taxon>Bacillus</taxon>
    </lineage>
</organism>
<dbReference type="InterPro" id="IPR053967">
    <property type="entry name" value="LlgE_F_G-like_D1"/>
</dbReference>
<feature type="domain" description="Flagellar hook protein FlgE/F/G-like D1" evidence="5">
    <location>
        <begin position="103"/>
        <end position="173"/>
    </location>
</feature>
<dbReference type="RefSeq" id="WP_069716683.1">
    <property type="nucleotide sequence ID" value="NZ_MJEH01000013.1"/>
</dbReference>
<reference evidence="6 7" key="1">
    <citation type="submission" date="2016-08" db="EMBL/GenBank/DDBJ databases">
        <title>Genome of Bacillus solimangrovi GH2-4.</title>
        <authorList>
            <person name="Lim S."/>
            <person name="Kim B.-C."/>
        </authorList>
    </citation>
    <scope>NUCLEOTIDE SEQUENCE [LARGE SCALE GENOMIC DNA]</scope>
    <source>
        <strain evidence="6 7">GH2-4</strain>
    </source>
</reference>
<keyword evidence="6" id="KW-0966">Cell projection</keyword>
<dbReference type="STRING" id="1305675.BFG57_12520"/>
<evidence type="ECO:0000256" key="1">
    <source>
        <dbReference type="ARBA" id="ARBA00009677"/>
    </source>
</evidence>
<keyword evidence="6" id="KW-0969">Cilium</keyword>
<dbReference type="GO" id="GO:0009425">
    <property type="term" value="C:bacterial-type flagellum basal body"/>
    <property type="evidence" value="ECO:0007669"/>
    <property type="project" value="UniProtKB-SubCell"/>
</dbReference>
<dbReference type="InterPro" id="IPR037925">
    <property type="entry name" value="FlgE/F/G-like"/>
</dbReference>
<gene>
    <name evidence="6" type="ORF">BFG57_12520</name>
</gene>
<evidence type="ECO:0000259" key="4">
    <source>
        <dbReference type="Pfam" id="PF06429"/>
    </source>
</evidence>
<evidence type="ECO:0000313" key="6">
    <source>
        <dbReference type="EMBL" id="OEH93341.1"/>
    </source>
</evidence>
<evidence type="ECO:0000259" key="5">
    <source>
        <dbReference type="Pfam" id="PF22692"/>
    </source>
</evidence>
<dbReference type="InterPro" id="IPR010930">
    <property type="entry name" value="Flg_bb/hook_C_dom"/>
</dbReference>
<accession>A0A1E5LGX8</accession>
<dbReference type="Proteomes" id="UP000095209">
    <property type="component" value="Unassembled WGS sequence"/>
</dbReference>
<dbReference type="Pfam" id="PF06429">
    <property type="entry name" value="Flg_bbr_C"/>
    <property type="match status" value="1"/>
</dbReference>
<dbReference type="PROSITE" id="PS00588">
    <property type="entry name" value="FLAGELLA_BB_ROD"/>
    <property type="match status" value="1"/>
</dbReference>
<sequence>MNRSMINASVTMGQLQRKIDTIGNNIANIDTNGYKSRETSFQDLLVQQFDNQLKEDEEVGRRTPNGIRGGVGAKLAETELKLDQGSIQVTDRDLDLAILKENQFFEVAVNNNGVEEFRYTRDGAFYLSPSADNPELLNLVTANGDFVLGNGGPITIPENFKEININEEGQINVKTRDDGVVTVGRIAMTEVIRPQLLLSLGNNQYGLPNLEELDLAEQDVLNRVPEEVALKQRALEKSNVNMSNEMSNLMLAQRSYQFNAKSISIADQMMQLVNGLRS</sequence>
<dbReference type="InterPro" id="IPR019776">
    <property type="entry name" value="Flagellar_basal_body_rod_CS"/>
</dbReference>
<keyword evidence="2" id="KW-0975">Bacterial flagellum</keyword>
<comment type="similarity">
    <text evidence="1 2">Belongs to the flagella basal body rod proteins family.</text>
</comment>
<dbReference type="Pfam" id="PF22692">
    <property type="entry name" value="LlgE_F_G_D1"/>
    <property type="match status" value="1"/>
</dbReference>
<dbReference type="NCBIfam" id="TIGR03506">
    <property type="entry name" value="FlgEFG_subfam"/>
    <property type="match status" value="1"/>
</dbReference>
<feature type="domain" description="Flagellar basal body rod protein N-terminal" evidence="3">
    <location>
        <begin position="9"/>
        <end position="35"/>
    </location>
</feature>
<dbReference type="InterPro" id="IPR020013">
    <property type="entry name" value="Flagellar_FlgE/F/G"/>
</dbReference>
<evidence type="ECO:0000313" key="7">
    <source>
        <dbReference type="Proteomes" id="UP000095209"/>
    </source>
</evidence>
<dbReference type="InterPro" id="IPR001444">
    <property type="entry name" value="Flag_bb_rod_N"/>
</dbReference>
<dbReference type="OrthoDB" id="9804559at2"/>
<dbReference type="GO" id="GO:0071978">
    <property type="term" value="P:bacterial-type flagellum-dependent swarming motility"/>
    <property type="evidence" value="ECO:0007669"/>
    <property type="project" value="TreeGrafter"/>
</dbReference>